<name>A0A2U9PHK8_MYCSE</name>
<reference evidence="4" key="2">
    <citation type="submission" date="2018-03" db="EMBL/GenBank/DDBJ databases">
        <authorList>
            <person name="Derbyshire K."/>
            <person name="Gray T.A."/>
            <person name="Champion M."/>
        </authorList>
    </citation>
    <scope>NUCLEOTIDE SEQUENCE [LARGE SCALE GENOMIC DNA]</scope>
    <source>
        <strain evidence="4">MKD8</strain>
    </source>
</reference>
<dbReference type="InterPro" id="IPR043129">
    <property type="entry name" value="ATPase_NBD"/>
</dbReference>
<accession>A0A2U9PHK8</accession>
<evidence type="ECO:0000313" key="3">
    <source>
        <dbReference type="EMBL" id="AWT51188.1"/>
    </source>
</evidence>
<dbReference type="SUPFAM" id="SSF53067">
    <property type="entry name" value="Actin-like ATPase domain"/>
    <property type="match status" value="1"/>
</dbReference>
<dbReference type="PANTHER" id="PTHR43190:SF3">
    <property type="entry name" value="N-ACETYL-D-GLUCOSAMINE KINASE"/>
    <property type="match status" value="1"/>
</dbReference>
<dbReference type="AlphaFoldDB" id="A0A2U9PHK8"/>
<dbReference type="EMBL" id="CP027541">
    <property type="protein sequence ID" value="AWT51188.1"/>
    <property type="molecule type" value="Genomic_DNA"/>
</dbReference>
<reference evidence="3 4" key="1">
    <citation type="journal article" date="2013" name="Genome Announc.">
        <title>Draft genome sequence of MKD8, a conjugal recipient Mycobacterium smegmatis strain.</title>
        <authorList>
            <person name="Gray T.A."/>
            <person name="Palumbo M.J."/>
            <person name="Derbyshire K.M."/>
        </authorList>
    </citation>
    <scope>NUCLEOTIDE SEQUENCE [LARGE SCALE GENOMIC DNA]</scope>
    <source>
        <strain evidence="3 4">MKD8</strain>
    </source>
</reference>
<organism evidence="3 4">
    <name type="scientific">Mycolicibacterium smegmatis (strain MKD8)</name>
    <name type="common">Mycobacterium smegmatis</name>
    <dbReference type="NCBI Taxonomy" id="1214915"/>
    <lineage>
        <taxon>Bacteria</taxon>
        <taxon>Bacillati</taxon>
        <taxon>Actinomycetota</taxon>
        <taxon>Actinomycetes</taxon>
        <taxon>Mycobacteriales</taxon>
        <taxon>Mycobacteriaceae</taxon>
        <taxon>Mycolicibacterium</taxon>
    </lineage>
</organism>
<feature type="domain" description="ATPase BadF/BadG/BcrA/BcrD type" evidence="2">
    <location>
        <begin position="46"/>
        <end position="272"/>
    </location>
</feature>
<protein>
    <submittedName>
        <fullName evidence="3">BadF/BadG/BcrA/BcrD ATPase family protein</fullName>
    </submittedName>
</protein>
<dbReference type="PANTHER" id="PTHR43190">
    <property type="entry name" value="N-ACETYL-D-GLUCOSAMINE KINASE"/>
    <property type="match status" value="1"/>
</dbReference>
<dbReference type="Proteomes" id="UP000011200">
    <property type="component" value="Chromosome"/>
</dbReference>
<dbReference type="InterPro" id="IPR002731">
    <property type="entry name" value="ATPase_BadF"/>
</dbReference>
<proteinExistence type="predicted"/>
<feature type="region of interest" description="Disordered" evidence="1">
    <location>
        <begin position="303"/>
        <end position="330"/>
    </location>
</feature>
<evidence type="ECO:0000313" key="4">
    <source>
        <dbReference type="Proteomes" id="UP000011200"/>
    </source>
</evidence>
<sequence>MSATIVVDLGKTGCRAQLRLGRADPAPRSHEALGAPGLAAHRGVAAARDAVCAAVSPLLNGSETLRLSTVLVGAAGAATAPEAARALAGALLAALPADEVAVTSDAIIAHAGALGARPGVVLSVGTGSVTIGVGADGTFARVGGWGPWLGDEGGGAWIGAAGLRAALRAHDGRGPVTRLLAMATDRFGDPQQLPTAIETQDNPARASATFAPDVARAADAGDPVAVGILADAATALASAVLTARRRVDADNTLPVAITGGLVHLGEPLLRPLRTALGTAPPLVTLQLPLGDSLQGAHHLAHDTTTPHEAHVARVRDTSTATSTPPRPAVR</sequence>
<evidence type="ECO:0000259" key="2">
    <source>
        <dbReference type="Pfam" id="PF01869"/>
    </source>
</evidence>
<gene>
    <name evidence="3" type="ORF">D806_001940</name>
</gene>
<dbReference type="Gene3D" id="3.30.420.40">
    <property type="match status" value="2"/>
</dbReference>
<dbReference type="RefSeq" id="WP_036452208.1">
    <property type="nucleotide sequence ID" value="NZ_CP027541.1"/>
</dbReference>
<dbReference type="Pfam" id="PF01869">
    <property type="entry name" value="BcrAD_BadFG"/>
    <property type="match status" value="1"/>
</dbReference>
<evidence type="ECO:0000256" key="1">
    <source>
        <dbReference type="SAM" id="MobiDB-lite"/>
    </source>
</evidence>
<feature type="compositionally biased region" description="Basic and acidic residues" evidence="1">
    <location>
        <begin position="303"/>
        <end position="316"/>
    </location>
</feature>
<dbReference type="InterPro" id="IPR052519">
    <property type="entry name" value="Euk-type_GlcNAc_Kinase"/>
</dbReference>